<accession>A0A1Q5UE57</accession>
<evidence type="ECO:0000313" key="2">
    <source>
        <dbReference type="EMBL" id="OKP10758.1"/>
    </source>
</evidence>
<evidence type="ECO:0000256" key="1">
    <source>
        <dbReference type="SAM" id="MobiDB-lite"/>
    </source>
</evidence>
<reference evidence="2 3" key="1">
    <citation type="submission" date="2016-10" db="EMBL/GenBank/DDBJ databases">
        <title>Genome sequence of the ascomycete fungus Penicillium subrubescens.</title>
        <authorList>
            <person name="De Vries R.P."/>
            <person name="Peng M."/>
            <person name="Dilokpimol A."/>
            <person name="Hilden K."/>
            <person name="Makela M.R."/>
            <person name="Grigoriev I."/>
            <person name="Riley R."/>
            <person name="Granchi Z."/>
        </authorList>
    </citation>
    <scope>NUCLEOTIDE SEQUENCE [LARGE SCALE GENOMIC DNA]</scope>
    <source>
        <strain evidence="2 3">CBS 132785</strain>
    </source>
</reference>
<gene>
    <name evidence="2" type="ORF">PENSUB_4061</name>
</gene>
<dbReference type="AlphaFoldDB" id="A0A1Q5UE57"/>
<dbReference type="EMBL" id="MNBE01000313">
    <property type="protein sequence ID" value="OKP10758.1"/>
    <property type="molecule type" value="Genomic_DNA"/>
</dbReference>
<organism evidence="2 3">
    <name type="scientific">Penicillium subrubescens</name>
    <dbReference type="NCBI Taxonomy" id="1316194"/>
    <lineage>
        <taxon>Eukaryota</taxon>
        <taxon>Fungi</taxon>
        <taxon>Dikarya</taxon>
        <taxon>Ascomycota</taxon>
        <taxon>Pezizomycotina</taxon>
        <taxon>Eurotiomycetes</taxon>
        <taxon>Eurotiomycetidae</taxon>
        <taxon>Eurotiales</taxon>
        <taxon>Aspergillaceae</taxon>
        <taxon>Penicillium</taxon>
    </lineage>
</organism>
<evidence type="ECO:0000313" key="3">
    <source>
        <dbReference type="Proteomes" id="UP000186955"/>
    </source>
</evidence>
<dbReference type="Proteomes" id="UP000186955">
    <property type="component" value="Unassembled WGS sequence"/>
</dbReference>
<keyword evidence="3" id="KW-1185">Reference proteome</keyword>
<dbReference type="OrthoDB" id="4476768at2759"/>
<sequence>MPASKTDTAMRLPGNEDQQRRTWTTQDKKGAAKAQSELSSGKNKSQESTTWSPEQLLASHMDEAGNLVPDPITFGDGAKASKKKMGSMTDEADVFEAMNADTADFD</sequence>
<protein>
    <submittedName>
        <fullName evidence="2">Uncharacterized protein</fullName>
    </submittedName>
</protein>
<proteinExistence type="predicted"/>
<feature type="compositionally biased region" description="Polar residues" evidence="1">
    <location>
        <begin position="36"/>
        <end position="53"/>
    </location>
</feature>
<feature type="region of interest" description="Disordered" evidence="1">
    <location>
        <begin position="1"/>
        <end position="54"/>
    </location>
</feature>
<name>A0A1Q5UE57_9EURO</name>
<comment type="caution">
    <text evidence="2">The sequence shown here is derived from an EMBL/GenBank/DDBJ whole genome shotgun (WGS) entry which is preliminary data.</text>
</comment>